<comment type="similarity">
    <text evidence="1">Belongs to the UPF0223 family.</text>
</comment>
<dbReference type="RefSeq" id="WP_061602740.1">
    <property type="nucleotide sequence ID" value="NZ_CP071414.1"/>
</dbReference>
<protein>
    <recommendedName>
        <fullName evidence="1">UPF0223 protein MK406_09895</fullName>
    </recommendedName>
</protein>
<dbReference type="PIRSF" id="PIRSF037260">
    <property type="entry name" value="UPF0223"/>
    <property type="match status" value="1"/>
</dbReference>
<sequence length="92" mass="10406">MNKNYSYPLDLSWSTEELASVLSFFNDVEAAYEQKVQAEKLLKSYEAFKQVVPSKGQEKRIGREFENVSGYSLYRAVQEAKSKGKGSISLGK</sequence>
<accession>A0A3R9IUU6</accession>
<evidence type="ECO:0000313" key="3">
    <source>
        <dbReference type="Proteomes" id="UP001208557"/>
    </source>
</evidence>
<dbReference type="InterPro" id="IPR023324">
    <property type="entry name" value="BH2638-like_sf"/>
</dbReference>
<comment type="caution">
    <text evidence="2">The sequence shown here is derived from an EMBL/GenBank/DDBJ whole genome shotgun (WGS) entry which is preliminary data.</text>
</comment>
<proteinExistence type="inferred from homology"/>
<dbReference type="HAMAP" id="MF_01041">
    <property type="entry name" value="UPF0223"/>
    <property type="match status" value="1"/>
</dbReference>
<evidence type="ECO:0000256" key="1">
    <source>
        <dbReference type="HAMAP-Rule" id="MF_01041"/>
    </source>
</evidence>
<dbReference type="Proteomes" id="UP001208557">
    <property type="component" value="Unassembled WGS sequence"/>
</dbReference>
<reference evidence="2 3" key="1">
    <citation type="journal article" date="2022" name="Med Res Arch">
        <title>Genomic identification of streptococcal strains and relation to clinical characteristics. A substudy to The Partial Oral Treatment of Endocarditis (POET) Trial.</title>
        <authorList>
            <person name="Christensen J."/>
            <person name="Jensen C."/>
            <person name="Dargis R."/>
            <person name="Nielsen X."/>
            <person name="Pries- Heje M."/>
            <person name="Wiingaard C."/>
            <person name="Ihlemann N."/>
            <person name="Gill S."/>
            <person name="Bruun N."/>
            <person name="Elming H."/>
            <person name="Povlsen J."/>
            <person name="Madsen T."/>
            <person name="Jensen K."/>
            <person name="Fuursted K."/>
            <person name="Ostergaard L."/>
            <person name="Christiansen U."/>
            <person name="Rosenvinge F."/>
            <person name="Helweg-Larsen J."/>
            <person name="Fosbol E."/>
            <person name="Kober L."/>
            <person name="Torp-Pedersen C."/>
            <person name="Tonder N."/>
            <person name="Moser C."/>
            <person name="Iversen K."/>
            <person name="Bundgaard H."/>
        </authorList>
    </citation>
    <scope>NUCLEOTIDE SEQUENCE [LARGE SCALE GENOMIC DNA]</scope>
    <source>
        <strain evidence="2 3">A12055600</strain>
    </source>
</reference>
<name>A0A3R9IUU6_STRSA</name>
<dbReference type="NCBIfam" id="NF003353">
    <property type="entry name" value="PRK04387.1"/>
    <property type="match status" value="1"/>
</dbReference>
<dbReference type="SUPFAM" id="SSF158504">
    <property type="entry name" value="BH2638-like"/>
    <property type="match status" value="1"/>
</dbReference>
<dbReference type="InterPro" id="IPR007920">
    <property type="entry name" value="UPF0223"/>
</dbReference>
<dbReference type="Pfam" id="PF05256">
    <property type="entry name" value="UPF0223"/>
    <property type="match status" value="1"/>
</dbReference>
<dbReference type="AlphaFoldDB" id="A0A3R9IUU6"/>
<gene>
    <name evidence="2" type="ORF">MK406_09895</name>
</gene>
<dbReference type="EMBL" id="JAKUVJ010000009">
    <property type="protein sequence ID" value="MCY7035381.1"/>
    <property type="molecule type" value="Genomic_DNA"/>
</dbReference>
<evidence type="ECO:0000313" key="2">
    <source>
        <dbReference type="EMBL" id="MCY7035381.1"/>
    </source>
</evidence>
<organism evidence="2 3">
    <name type="scientific">Streptococcus sanguinis</name>
    <dbReference type="NCBI Taxonomy" id="1305"/>
    <lineage>
        <taxon>Bacteria</taxon>
        <taxon>Bacillati</taxon>
        <taxon>Bacillota</taxon>
        <taxon>Bacilli</taxon>
        <taxon>Lactobacillales</taxon>
        <taxon>Streptococcaceae</taxon>
        <taxon>Streptococcus</taxon>
    </lineage>
</organism>
<dbReference type="Gene3D" id="1.10.220.80">
    <property type="entry name" value="BH2638-like"/>
    <property type="match status" value="1"/>
</dbReference>